<accession>X1M615</accession>
<protein>
    <submittedName>
        <fullName evidence="1">Uncharacterized protein</fullName>
    </submittedName>
</protein>
<comment type="caution">
    <text evidence="1">The sequence shown here is derived from an EMBL/GenBank/DDBJ whole genome shotgun (WGS) entry which is preliminary data.</text>
</comment>
<dbReference type="AlphaFoldDB" id="X1M615"/>
<organism evidence="1">
    <name type="scientific">marine sediment metagenome</name>
    <dbReference type="NCBI Taxonomy" id="412755"/>
    <lineage>
        <taxon>unclassified sequences</taxon>
        <taxon>metagenomes</taxon>
        <taxon>ecological metagenomes</taxon>
    </lineage>
</organism>
<name>X1M615_9ZZZZ</name>
<evidence type="ECO:0000313" key="1">
    <source>
        <dbReference type="EMBL" id="GAI27042.1"/>
    </source>
</evidence>
<reference evidence="1" key="1">
    <citation type="journal article" date="2014" name="Front. Microbiol.">
        <title>High frequency of phylogenetically diverse reductive dehalogenase-homologous genes in deep subseafloor sedimentary metagenomes.</title>
        <authorList>
            <person name="Kawai M."/>
            <person name="Futagami T."/>
            <person name="Toyoda A."/>
            <person name="Takaki Y."/>
            <person name="Nishi S."/>
            <person name="Hori S."/>
            <person name="Arai W."/>
            <person name="Tsubouchi T."/>
            <person name="Morono Y."/>
            <person name="Uchiyama I."/>
            <person name="Ito T."/>
            <person name="Fujiyama A."/>
            <person name="Inagaki F."/>
            <person name="Takami H."/>
        </authorList>
    </citation>
    <scope>NUCLEOTIDE SEQUENCE</scope>
    <source>
        <strain evidence="1">Expedition CK06-06</strain>
    </source>
</reference>
<sequence>YNKNLFLALLTTYDQKVVVPCECALGKPTVPAVASLYNILIEGSDGRGRQKKAFRVKFTNADNEKSRASLKPSLLLKHQ</sequence>
<dbReference type="EMBL" id="BARV01013870">
    <property type="protein sequence ID" value="GAI27042.1"/>
    <property type="molecule type" value="Genomic_DNA"/>
</dbReference>
<feature type="non-terminal residue" evidence="1">
    <location>
        <position position="1"/>
    </location>
</feature>
<gene>
    <name evidence="1" type="ORF">S06H3_24710</name>
</gene>
<proteinExistence type="predicted"/>